<comment type="caution">
    <text evidence="2">The sequence shown here is derived from an EMBL/GenBank/DDBJ whole genome shotgun (WGS) entry which is preliminary data.</text>
</comment>
<dbReference type="Proteomes" id="UP001589575">
    <property type="component" value="Unassembled WGS sequence"/>
</dbReference>
<sequence>MACGPGGPRSGAGAAADHRGGRRVPRGRPGDRARHVPPPRVHGPGGRLHPAGLHRLVQARGPDHQRPALGRGRRRPTARRFPRGARQLAPPRLISPITLPRSI</sequence>
<name>A0ABV5FXK9_9MICC</name>
<accession>A0ABV5FXK9</accession>
<feature type="compositionally biased region" description="Basic residues" evidence="1">
    <location>
        <begin position="71"/>
        <end position="83"/>
    </location>
</feature>
<evidence type="ECO:0000256" key="1">
    <source>
        <dbReference type="SAM" id="MobiDB-lite"/>
    </source>
</evidence>
<evidence type="ECO:0000313" key="3">
    <source>
        <dbReference type="Proteomes" id="UP001589575"/>
    </source>
</evidence>
<feature type="region of interest" description="Disordered" evidence="1">
    <location>
        <begin position="1"/>
        <end position="103"/>
    </location>
</feature>
<organism evidence="2 3">
    <name type="scientific">Citricoccus parietis</name>
    <dbReference type="NCBI Taxonomy" id="592307"/>
    <lineage>
        <taxon>Bacteria</taxon>
        <taxon>Bacillati</taxon>
        <taxon>Actinomycetota</taxon>
        <taxon>Actinomycetes</taxon>
        <taxon>Micrococcales</taxon>
        <taxon>Micrococcaceae</taxon>
        <taxon>Citricoccus</taxon>
    </lineage>
</organism>
<reference evidence="2 3" key="1">
    <citation type="submission" date="2024-09" db="EMBL/GenBank/DDBJ databases">
        <authorList>
            <person name="Sun Q."/>
            <person name="Mori K."/>
        </authorList>
    </citation>
    <scope>NUCLEOTIDE SEQUENCE [LARGE SCALE GENOMIC DNA]</scope>
    <source>
        <strain evidence="2 3">CCM 7609</strain>
    </source>
</reference>
<feature type="compositionally biased region" description="Gly residues" evidence="1">
    <location>
        <begin position="1"/>
        <end position="10"/>
    </location>
</feature>
<protein>
    <submittedName>
        <fullName evidence="2">Uncharacterized protein</fullName>
    </submittedName>
</protein>
<dbReference type="EMBL" id="JBHMFI010000001">
    <property type="protein sequence ID" value="MFB9071433.1"/>
    <property type="molecule type" value="Genomic_DNA"/>
</dbReference>
<keyword evidence="3" id="KW-1185">Reference proteome</keyword>
<proteinExistence type="predicted"/>
<gene>
    <name evidence="2" type="ORF">ACFFX0_09570</name>
</gene>
<evidence type="ECO:0000313" key="2">
    <source>
        <dbReference type="EMBL" id="MFB9071433.1"/>
    </source>
</evidence>